<feature type="domain" description="T2SS protein K first SAM-like" evidence="11">
    <location>
        <begin position="102"/>
        <end position="212"/>
    </location>
</feature>
<dbReference type="Pfam" id="PF21687">
    <property type="entry name" value="T2SSK_1st"/>
    <property type="match status" value="1"/>
</dbReference>
<keyword evidence="7" id="KW-0653">Protein transport</keyword>
<keyword evidence="4 10" id="KW-1003">Cell membrane</keyword>
<dbReference type="InterPro" id="IPR038072">
    <property type="entry name" value="GspK_central_sf"/>
</dbReference>
<dbReference type="AlphaFoldDB" id="J5K802"/>
<sequence length="322" mass="36649">MKFRNKGVVLISILLIVLLLSAVAITFGNKYLVSLKRAQYIEFQSLSLNAFRNVEAMSLNKIDKFSRFNSSNLTKENPLLTDEIYFEINGATIVGSIDDASNCFNINSLVTAGKEDYQENKKSMNAFRELMYLAEVDNNVAEEIIDQIIDWVDKNSNPRAYGLEDYYYSGPLHNPREFSGGRLLIDIEELKSIPSVRLVDWDIFKEFFCAYPFATDLKLNINTLDKNNILLLTAFFPKIDIKDSEYIIENIPLNGFQDINAFLQSFDDIDLSSPNGEILFTSDIFNIETVIDYEGYSASSKSTLIYGKNKNGYILSRTYNGI</sequence>
<gene>
    <name evidence="12" type="primary">gspK</name>
    <name evidence="12" type="ORF">NT01SARS_0362</name>
</gene>
<evidence type="ECO:0000256" key="5">
    <source>
        <dbReference type="ARBA" id="ARBA00022519"/>
    </source>
</evidence>
<reference evidence="12 13" key="1">
    <citation type="journal article" date="2012" name="ISME J.">
        <title>Genomic insights to SAR86, an abundant and uncultivated marine bacterial lineage.</title>
        <authorList>
            <person name="Dupont C.L."/>
            <person name="Rusch D.B."/>
            <person name="Yooseph S."/>
            <person name="Lombardo M.J."/>
            <person name="Richter R.A."/>
            <person name="Valas R."/>
            <person name="Novotny M."/>
            <person name="Yee-Greenbaum J."/>
            <person name="Selengut J.D."/>
            <person name="Haft D.H."/>
            <person name="Halpern A.L."/>
            <person name="Lasken R.S."/>
            <person name="Nealson K."/>
            <person name="Friedman R."/>
            <person name="Venter J.C."/>
        </authorList>
    </citation>
    <scope>NUCLEOTIDE SEQUENCE [LARGE SCALE GENOMIC DNA]</scope>
</reference>
<protein>
    <recommendedName>
        <fullName evidence="10">Type II secretion system protein K</fullName>
    </recommendedName>
</protein>
<dbReference type="InterPro" id="IPR005628">
    <property type="entry name" value="GspK"/>
</dbReference>
<organism evidence="12 13">
    <name type="scientific">SAR86 cluster bacterium SAR86A</name>
    <dbReference type="NCBI Taxonomy" id="1123866"/>
    <lineage>
        <taxon>Bacteria</taxon>
        <taxon>Pseudomonadati</taxon>
        <taxon>Pseudomonadota</taxon>
        <taxon>Gammaproteobacteria</taxon>
        <taxon>SAR86 cluster</taxon>
    </lineage>
</organism>
<dbReference type="STRING" id="1123866.NT01SARS_0362"/>
<keyword evidence="6" id="KW-0812">Transmembrane</keyword>
<evidence type="ECO:0000256" key="9">
    <source>
        <dbReference type="ARBA" id="ARBA00023136"/>
    </source>
</evidence>
<evidence type="ECO:0000259" key="11">
    <source>
        <dbReference type="Pfam" id="PF21687"/>
    </source>
</evidence>
<dbReference type="EMBL" id="JH611156">
    <property type="protein sequence ID" value="EJP71878.1"/>
    <property type="molecule type" value="Genomic_DNA"/>
</dbReference>
<comment type="subcellular location">
    <subcellularLocation>
        <location evidence="1 10">Cell inner membrane</location>
    </subcellularLocation>
</comment>
<proteinExistence type="inferred from homology"/>
<keyword evidence="5 10" id="KW-0997">Cell inner membrane</keyword>
<evidence type="ECO:0000256" key="4">
    <source>
        <dbReference type="ARBA" id="ARBA00022475"/>
    </source>
</evidence>
<dbReference type="PANTHER" id="PTHR38831:SF1">
    <property type="entry name" value="TYPE II SECRETION SYSTEM PROTEIN K-RELATED"/>
    <property type="match status" value="1"/>
</dbReference>
<evidence type="ECO:0000313" key="12">
    <source>
        <dbReference type="EMBL" id="EJP71878.1"/>
    </source>
</evidence>
<keyword evidence="8" id="KW-1133">Transmembrane helix</keyword>
<dbReference type="InterPro" id="IPR049031">
    <property type="entry name" value="T2SSK_SAM-like_1st"/>
</dbReference>
<dbReference type="NCBIfam" id="NF037980">
    <property type="entry name" value="T2SS_GspK"/>
    <property type="match status" value="1"/>
</dbReference>
<dbReference type="GO" id="GO:0009306">
    <property type="term" value="P:protein secretion"/>
    <property type="evidence" value="ECO:0007669"/>
    <property type="project" value="InterPro"/>
</dbReference>
<keyword evidence="3 10" id="KW-0813">Transport</keyword>
<dbReference type="PIRSF" id="PIRSF002786">
    <property type="entry name" value="XcpX"/>
    <property type="match status" value="1"/>
</dbReference>
<accession>J5K802</accession>
<keyword evidence="9 10" id="KW-0472">Membrane</keyword>
<dbReference type="SUPFAM" id="SSF158544">
    <property type="entry name" value="GspK insert domain-like"/>
    <property type="match status" value="2"/>
</dbReference>
<dbReference type="GO" id="GO:0005886">
    <property type="term" value="C:plasma membrane"/>
    <property type="evidence" value="ECO:0007669"/>
    <property type="project" value="UniProtKB-SubCell"/>
</dbReference>
<dbReference type="PANTHER" id="PTHR38831">
    <property type="entry name" value="TYPE II SECRETION SYSTEM PROTEIN K"/>
    <property type="match status" value="1"/>
</dbReference>
<evidence type="ECO:0000256" key="8">
    <source>
        <dbReference type="ARBA" id="ARBA00022989"/>
    </source>
</evidence>
<evidence type="ECO:0000256" key="6">
    <source>
        <dbReference type="ARBA" id="ARBA00022692"/>
    </source>
</evidence>
<name>J5K802_9GAMM</name>
<evidence type="ECO:0000256" key="10">
    <source>
        <dbReference type="PIRNR" id="PIRNR002786"/>
    </source>
</evidence>
<evidence type="ECO:0000256" key="3">
    <source>
        <dbReference type="ARBA" id="ARBA00022448"/>
    </source>
</evidence>
<dbReference type="HOGENOM" id="CLU_863027_0_0_6"/>
<dbReference type="Gene3D" id="1.10.40.60">
    <property type="entry name" value="EpsJ-like"/>
    <property type="match status" value="2"/>
</dbReference>
<comment type="similarity">
    <text evidence="2 10">Belongs to the GSP K family.</text>
</comment>
<evidence type="ECO:0000313" key="13">
    <source>
        <dbReference type="Proteomes" id="UP000010305"/>
    </source>
</evidence>
<evidence type="ECO:0000256" key="2">
    <source>
        <dbReference type="ARBA" id="ARBA00007246"/>
    </source>
</evidence>
<evidence type="ECO:0000256" key="1">
    <source>
        <dbReference type="ARBA" id="ARBA00004533"/>
    </source>
</evidence>
<evidence type="ECO:0000256" key="7">
    <source>
        <dbReference type="ARBA" id="ARBA00022927"/>
    </source>
</evidence>
<dbReference type="Proteomes" id="UP000010305">
    <property type="component" value="Unassembled WGS sequence"/>
</dbReference>
<dbReference type="Gene3D" id="3.30.1300.30">
    <property type="entry name" value="GSPII I/J protein-like"/>
    <property type="match status" value="1"/>
</dbReference>